<dbReference type="AlphaFoldDB" id="A0A1R2CUK3"/>
<sequence>MDDTNLLKIENKVRAVMLDLIEPTIRRSTDSAEVLGKLAHTVELMSMKIQDMEIVQSKTLSKLSILDDFGRRFMELNAAQNLIDSKLTREKQEIHAEVYVISETTLSMKEEISVLEHQRFSMKNDLTSMSHNIMNAKYEIEQKLVTFKDEYRDKLTNSEERLTRSEIVSEEIYKKIRKLEAEIIEIDSRTSMIQHQANDHNSGMKSLNDRIDFNRNEASINFESVRNSVIKQNSELLKMEKAINVLKRDMKKLEVASVKNDLKITQPLYKIFTDMTILKNLAIYDLERLIHSNEDTGAVDIIIDGIRKQAEEIMRMETPKIQIIEIPDEKKKKKRMTIRKSILVAEDTVRPTLQSIKEKADNKKIPKSRKRSIAFEEILPKKDEIIEISSINPVLTIKKRSDADSWFSKSRESSSFLSQSHSESNANSESGSEIVIPEQIDYMPMINAAKDELRKEFTEKFETFMKTTEIDLESLHSVMNTHSNQLSSIIASFKDSVASTFKETQKKIHDLEMMTQQVVYETNSQLNNRKRENNDFKYELKVVQEKLEATDKQYMIMTDATNTISSKFATMVEYCSMAIALQMQDESDRESISLMGYKESKPIKSTPKPGKAIIGLDKQCISCTGQSSVVLNAFKIACLTYTPSQVIYRNDKYTRMELYDMLKRLLNSLMNVSQDTLFLGKRQRANSTTLKNFRPQSVPSPQASPHSDFPNADLPRILRKSIIL</sequence>
<keyword evidence="3" id="KW-1185">Reference proteome</keyword>
<dbReference type="OrthoDB" id="299584at2759"/>
<gene>
    <name evidence="2" type="ORF">SteCoe_4550</name>
</gene>
<comment type="caution">
    <text evidence="2">The sequence shown here is derived from an EMBL/GenBank/DDBJ whole genome shotgun (WGS) entry which is preliminary data.</text>
</comment>
<feature type="compositionally biased region" description="Polar residues" evidence="1">
    <location>
        <begin position="689"/>
        <end position="705"/>
    </location>
</feature>
<name>A0A1R2CUK3_9CILI</name>
<dbReference type="Proteomes" id="UP000187209">
    <property type="component" value="Unassembled WGS sequence"/>
</dbReference>
<proteinExistence type="predicted"/>
<dbReference type="EMBL" id="MPUH01000057">
    <property type="protein sequence ID" value="OMJ92672.1"/>
    <property type="molecule type" value="Genomic_DNA"/>
</dbReference>
<evidence type="ECO:0000313" key="2">
    <source>
        <dbReference type="EMBL" id="OMJ92672.1"/>
    </source>
</evidence>
<reference evidence="2 3" key="1">
    <citation type="submission" date="2016-11" db="EMBL/GenBank/DDBJ databases">
        <title>The macronuclear genome of Stentor coeruleus: a giant cell with tiny introns.</title>
        <authorList>
            <person name="Slabodnick M."/>
            <person name="Ruby J.G."/>
            <person name="Reiff S.B."/>
            <person name="Swart E.C."/>
            <person name="Gosai S."/>
            <person name="Prabakaran S."/>
            <person name="Witkowska E."/>
            <person name="Larue G.E."/>
            <person name="Fisher S."/>
            <person name="Freeman R.M."/>
            <person name="Gunawardena J."/>
            <person name="Chu W."/>
            <person name="Stover N.A."/>
            <person name="Gregory B.D."/>
            <person name="Nowacki M."/>
            <person name="Derisi J."/>
            <person name="Roy S.W."/>
            <person name="Marshall W.F."/>
            <person name="Sood P."/>
        </authorList>
    </citation>
    <scope>NUCLEOTIDE SEQUENCE [LARGE SCALE GENOMIC DNA]</scope>
    <source>
        <strain evidence="2">WM001</strain>
    </source>
</reference>
<evidence type="ECO:0000256" key="1">
    <source>
        <dbReference type="SAM" id="MobiDB-lite"/>
    </source>
</evidence>
<evidence type="ECO:0000313" key="3">
    <source>
        <dbReference type="Proteomes" id="UP000187209"/>
    </source>
</evidence>
<protein>
    <submittedName>
        <fullName evidence="2">Uncharacterized protein</fullName>
    </submittedName>
</protein>
<feature type="region of interest" description="Disordered" evidence="1">
    <location>
        <begin position="689"/>
        <end position="712"/>
    </location>
</feature>
<accession>A0A1R2CUK3</accession>
<organism evidence="2 3">
    <name type="scientific">Stentor coeruleus</name>
    <dbReference type="NCBI Taxonomy" id="5963"/>
    <lineage>
        <taxon>Eukaryota</taxon>
        <taxon>Sar</taxon>
        <taxon>Alveolata</taxon>
        <taxon>Ciliophora</taxon>
        <taxon>Postciliodesmatophora</taxon>
        <taxon>Heterotrichea</taxon>
        <taxon>Heterotrichida</taxon>
        <taxon>Stentoridae</taxon>
        <taxon>Stentor</taxon>
    </lineage>
</organism>